<dbReference type="EMBL" id="JALIDZ010000008">
    <property type="protein sequence ID" value="MCT8973551.1"/>
    <property type="molecule type" value="Genomic_DNA"/>
</dbReference>
<dbReference type="AlphaFoldDB" id="A0AAW5QZU0"/>
<evidence type="ECO:0000313" key="1">
    <source>
        <dbReference type="EMBL" id="MCT8973551.1"/>
    </source>
</evidence>
<keyword evidence="2" id="KW-1185">Reference proteome</keyword>
<sequence>MPVPGLVTVLVVALVATVGAIALHPRCAATAADHAKQYSGEKVNENRSALPDCDIAPASVADVFARCCYRTGPVRCRQVQDGRPAVRIRGETASR</sequence>
<accession>A0AAW5QZU0</accession>
<name>A0AAW5QZU0_9HYPH</name>
<reference evidence="1 2" key="1">
    <citation type="submission" date="2022-04" db="EMBL/GenBank/DDBJ databases">
        <authorList>
            <person name="Ye Y.-Q."/>
            <person name="Du Z.-J."/>
        </authorList>
    </citation>
    <scope>NUCLEOTIDE SEQUENCE [LARGE SCALE GENOMIC DNA]</scope>
    <source>
        <strain evidence="1 2">A6E488</strain>
    </source>
</reference>
<evidence type="ECO:0000313" key="2">
    <source>
        <dbReference type="Proteomes" id="UP001320898"/>
    </source>
</evidence>
<organism evidence="1 2">
    <name type="scientific">Microbaculum marinisediminis</name>
    <dbReference type="NCBI Taxonomy" id="2931392"/>
    <lineage>
        <taxon>Bacteria</taxon>
        <taxon>Pseudomonadati</taxon>
        <taxon>Pseudomonadota</taxon>
        <taxon>Alphaproteobacteria</taxon>
        <taxon>Hyphomicrobiales</taxon>
        <taxon>Tepidamorphaceae</taxon>
        <taxon>Microbaculum</taxon>
    </lineage>
</organism>
<protein>
    <submittedName>
        <fullName evidence="1">Uncharacterized protein</fullName>
    </submittedName>
</protein>
<comment type="caution">
    <text evidence="1">The sequence shown here is derived from an EMBL/GenBank/DDBJ whole genome shotgun (WGS) entry which is preliminary data.</text>
</comment>
<dbReference type="Proteomes" id="UP001320898">
    <property type="component" value="Unassembled WGS sequence"/>
</dbReference>
<feature type="non-terminal residue" evidence="1">
    <location>
        <position position="95"/>
    </location>
</feature>
<gene>
    <name evidence="1" type="ORF">MUB46_16945</name>
</gene>
<proteinExistence type="predicted"/>